<dbReference type="EMBL" id="UOGK01000521">
    <property type="protein sequence ID" value="VAX41297.1"/>
    <property type="molecule type" value="Genomic_DNA"/>
</dbReference>
<dbReference type="HAMAP" id="MF_01333_B">
    <property type="entry name" value="Ribosomal_uL5_B"/>
    <property type="match status" value="1"/>
</dbReference>
<dbReference type="SUPFAM" id="SSF55282">
    <property type="entry name" value="RL5-like"/>
    <property type="match status" value="1"/>
</dbReference>
<dbReference type="PANTHER" id="PTHR11994">
    <property type="entry name" value="60S RIBOSOMAL PROTEIN L11-RELATED"/>
    <property type="match status" value="1"/>
</dbReference>
<accession>A0A3B1E8G3</accession>
<proteinExistence type="inferred from homology"/>
<keyword evidence="3" id="KW-0687">Ribonucleoprotein</keyword>
<evidence type="ECO:0000313" key="7">
    <source>
        <dbReference type="EMBL" id="VAX41297.1"/>
    </source>
</evidence>
<comment type="similarity">
    <text evidence="1">Belongs to the universal ribosomal protein uL5 family.</text>
</comment>
<dbReference type="FunFam" id="3.30.1440.10:FF:000001">
    <property type="entry name" value="50S ribosomal protein L5"/>
    <property type="match status" value="1"/>
</dbReference>
<name>A0A3B1E8G3_9ZZZZ</name>
<dbReference type="InterPro" id="IPR022803">
    <property type="entry name" value="Ribosomal_uL5_dom_sf"/>
</dbReference>
<evidence type="ECO:0000256" key="4">
    <source>
        <dbReference type="SAM" id="MobiDB-lite"/>
    </source>
</evidence>
<dbReference type="GO" id="GO:1990904">
    <property type="term" value="C:ribonucleoprotein complex"/>
    <property type="evidence" value="ECO:0007669"/>
    <property type="project" value="UniProtKB-KW"/>
</dbReference>
<dbReference type="Pfam" id="PF00281">
    <property type="entry name" value="Ribosomal_L5"/>
    <property type="match status" value="1"/>
</dbReference>
<dbReference type="AlphaFoldDB" id="A0A3B1E8G3"/>
<dbReference type="Gene3D" id="3.30.1440.10">
    <property type="match status" value="1"/>
</dbReference>
<keyword evidence="2 7" id="KW-0689">Ribosomal protein</keyword>
<feature type="region of interest" description="Disordered" evidence="4">
    <location>
        <begin position="1"/>
        <end position="25"/>
    </location>
</feature>
<dbReference type="GO" id="GO:0005840">
    <property type="term" value="C:ribosome"/>
    <property type="evidence" value="ECO:0007669"/>
    <property type="project" value="UniProtKB-KW"/>
</dbReference>
<dbReference type="Pfam" id="PF00673">
    <property type="entry name" value="Ribosomal_L5_C"/>
    <property type="match status" value="1"/>
</dbReference>
<dbReference type="GO" id="GO:0006412">
    <property type="term" value="P:translation"/>
    <property type="evidence" value="ECO:0007669"/>
    <property type="project" value="InterPro"/>
</dbReference>
<dbReference type="InterPro" id="IPR020930">
    <property type="entry name" value="Ribosomal_uL5_bac-type"/>
</dbReference>
<dbReference type="GO" id="GO:0003735">
    <property type="term" value="F:structural constituent of ribosome"/>
    <property type="evidence" value="ECO:0007669"/>
    <property type="project" value="InterPro"/>
</dbReference>
<evidence type="ECO:0000256" key="1">
    <source>
        <dbReference type="ARBA" id="ARBA00008553"/>
    </source>
</evidence>
<feature type="domain" description="Large ribosomal subunit protein uL5 N-terminal" evidence="5">
    <location>
        <begin position="42"/>
        <end position="102"/>
    </location>
</feature>
<feature type="domain" description="Large ribosomal subunit protein uL5 C-terminal" evidence="6">
    <location>
        <begin position="108"/>
        <end position="199"/>
    </location>
</feature>
<sequence length="205" mass="23101">MAKDKKKKSKELEGPPAEASGLRKKFEDEVRGAVAEEFGITNRMAQPTLEKITLNVNMGRHLDGTKIPPNIKSTVLETLTTITGQKPVMLKAKKSVSNFKVREGYETAAMVTIRRDQMWHFLDRLIHLATPRIKDFRGLSRKAFDRQGNYSMGLNEQGVFPEINMAEVNFTHGMNINLSFANSSPELSTFVLEQLGMPFTKVDEN</sequence>
<dbReference type="InterPro" id="IPR031309">
    <property type="entry name" value="Ribosomal_uL5_C"/>
</dbReference>
<evidence type="ECO:0000256" key="3">
    <source>
        <dbReference type="ARBA" id="ARBA00023274"/>
    </source>
</evidence>
<reference evidence="7" key="1">
    <citation type="submission" date="2018-06" db="EMBL/GenBank/DDBJ databases">
        <authorList>
            <person name="Zhirakovskaya E."/>
        </authorList>
    </citation>
    <scope>NUCLEOTIDE SEQUENCE</scope>
</reference>
<evidence type="ECO:0000259" key="6">
    <source>
        <dbReference type="Pfam" id="PF00673"/>
    </source>
</evidence>
<dbReference type="PIRSF" id="PIRSF002161">
    <property type="entry name" value="Ribosomal_L5"/>
    <property type="match status" value="1"/>
</dbReference>
<evidence type="ECO:0000256" key="2">
    <source>
        <dbReference type="ARBA" id="ARBA00022980"/>
    </source>
</evidence>
<dbReference type="InterPro" id="IPR031310">
    <property type="entry name" value="Ribosomal_uL5_N"/>
</dbReference>
<gene>
    <name evidence="7" type="ORF">MNBD_PLANCTO03-2369</name>
</gene>
<dbReference type="NCBIfam" id="NF000585">
    <property type="entry name" value="PRK00010.1"/>
    <property type="match status" value="1"/>
</dbReference>
<organism evidence="7">
    <name type="scientific">hydrothermal vent metagenome</name>
    <dbReference type="NCBI Taxonomy" id="652676"/>
    <lineage>
        <taxon>unclassified sequences</taxon>
        <taxon>metagenomes</taxon>
        <taxon>ecological metagenomes</taxon>
    </lineage>
</organism>
<dbReference type="InterPro" id="IPR002132">
    <property type="entry name" value="Ribosomal_uL5"/>
</dbReference>
<protein>
    <submittedName>
        <fullName evidence="7">LSU ribosomal protein L5p (L11e)</fullName>
    </submittedName>
</protein>
<evidence type="ECO:0000259" key="5">
    <source>
        <dbReference type="Pfam" id="PF00281"/>
    </source>
</evidence>